<keyword evidence="2" id="KW-0808">Transferase</keyword>
<comment type="caution">
    <text evidence="2">The sequence shown here is derived from an EMBL/GenBank/DDBJ whole genome shotgun (WGS) entry which is preliminary data.</text>
</comment>
<evidence type="ECO:0000313" key="3">
    <source>
        <dbReference type="Proteomes" id="UP001168528"/>
    </source>
</evidence>
<dbReference type="Gene3D" id="3.40.50.150">
    <property type="entry name" value="Vaccinia Virus protein VP39"/>
    <property type="match status" value="1"/>
</dbReference>
<organism evidence="2 3">
    <name type="scientific">Rhodocytophaga aerolata</name>
    <dbReference type="NCBI Taxonomy" id="455078"/>
    <lineage>
        <taxon>Bacteria</taxon>
        <taxon>Pseudomonadati</taxon>
        <taxon>Bacteroidota</taxon>
        <taxon>Cytophagia</taxon>
        <taxon>Cytophagales</taxon>
        <taxon>Rhodocytophagaceae</taxon>
        <taxon>Rhodocytophaga</taxon>
    </lineage>
</organism>
<name>A0ABT8RDQ2_9BACT</name>
<dbReference type="Proteomes" id="UP001168528">
    <property type="component" value="Unassembled WGS sequence"/>
</dbReference>
<dbReference type="InterPro" id="IPR029063">
    <property type="entry name" value="SAM-dependent_MTases_sf"/>
</dbReference>
<proteinExistence type="predicted"/>
<dbReference type="InterPro" id="IPR013216">
    <property type="entry name" value="Methyltransf_11"/>
</dbReference>
<dbReference type="Pfam" id="PF08241">
    <property type="entry name" value="Methyltransf_11"/>
    <property type="match status" value="1"/>
</dbReference>
<accession>A0ABT8RDQ2</accession>
<keyword evidence="2" id="KW-0489">Methyltransferase</keyword>
<evidence type="ECO:0000259" key="1">
    <source>
        <dbReference type="Pfam" id="PF08241"/>
    </source>
</evidence>
<feature type="domain" description="Methyltransferase type 11" evidence="1">
    <location>
        <begin position="82"/>
        <end position="128"/>
    </location>
</feature>
<dbReference type="CDD" id="cd02440">
    <property type="entry name" value="AdoMet_MTases"/>
    <property type="match status" value="1"/>
</dbReference>
<reference evidence="2" key="1">
    <citation type="submission" date="2023-07" db="EMBL/GenBank/DDBJ databases">
        <title>The genome sequence of Rhodocytophaga aerolata KACC 12507.</title>
        <authorList>
            <person name="Zhang X."/>
        </authorList>
    </citation>
    <scope>NUCLEOTIDE SEQUENCE</scope>
    <source>
        <strain evidence="2">KACC 12507</strain>
    </source>
</reference>
<protein>
    <submittedName>
        <fullName evidence="2">Methyltransferase domain-containing protein</fullName>
    </submittedName>
</protein>
<dbReference type="GO" id="GO:0032259">
    <property type="term" value="P:methylation"/>
    <property type="evidence" value="ECO:0007669"/>
    <property type="project" value="UniProtKB-KW"/>
</dbReference>
<evidence type="ECO:0000313" key="2">
    <source>
        <dbReference type="EMBL" id="MDO1448840.1"/>
    </source>
</evidence>
<keyword evidence="3" id="KW-1185">Reference proteome</keyword>
<dbReference type="EMBL" id="JAUKPO010000014">
    <property type="protein sequence ID" value="MDO1448840.1"/>
    <property type="molecule type" value="Genomic_DNA"/>
</dbReference>
<dbReference type="RefSeq" id="WP_302039641.1">
    <property type="nucleotide sequence ID" value="NZ_JAUKPO010000014.1"/>
</dbReference>
<gene>
    <name evidence="2" type="ORF">Q0590_21360</name>
</gene>
<sequence>MINTLKNNKFLFNAVWFLRSLRGVTPEQLNTSYYIQKRKPIIEAYFANNTIKKLQIGSYKNIYDGWLNVDINPPSDSVAFLDATQPFPFPDASFDYIFTEHMIEHITLSEAENMLCECYRILKKGGKIRISTPNMDEIVDLKEPVKVVQQEYISYSLKNYVGVEYTDNPAWVVNNMFYNFGHKFIHNLHTLSFLLNKANFKQIHQYQPGESDDPIFKNIERHGLYISEKFNQLESLVVEAVKE</sequence>
<dbReference type="GO" id="GO:0008168">
    <property type="term" value="F:methyltransferase activity"/>
    <property type="evidence" value="ECO:0007669"/>
    <property type="project" value="UniProtKB-KW"/>
</dbReference>
<dbReference type="SUPFAM" id="SSF53335">
    <property type="entry name" value="S-adenosyl-L-methionine-dependent methyltransferases"/>
    <property type="match status" value="1"/>
</dbReference>